<name>A0A1F6G9D5_9PROT</name>
<comment type="caution">
    <text evidence="1">The sequence shown here is derived from an EMBL/GenBank/DDBJ whole genome shotgun (WGS) entry which is preliminary data.</text>
</comment>
<organism evidence="1 2">
    <name type="scientific">Candidatus Lambdaproteobacteria bacterium RIFOXYD2_FULL_50_16</name>
    <dbReference type="NCBI Taxonomy" id="1817772"/>
    <lineage>
        <taxon>Bacteria</taxon>
        <taxon>Pseudomonadati</taxon>
        <taxon>Pseudomonadota</taxon>
        <taxon>Candidatus Lambdaproteobacteria</taxon>
    </lineage>
</organism>
<dbReference type="STRING" id="1817772.A2527_05885"/>
<evidence type="ECO:0000313" key="1">
    <source>
        <dbReference type="EMBL" id="OGG94727.1"/>
    </source>
</evidence>
<evidence type="ECO:0000313" key="2">
    <source>
        <dbReference type="Proteomes" id="UP000178449"/>
    </source>
</evidence>
<dbReference type="Proteomes" id="UP000178449">
    <property type="component" value="Unassembled WGS sequence"/>
</dbReference>
<gene>
    <name evidence="1" type="ORF">A2527_05885</name>
</gene>
<reference evidence="1 2" key="1">
    <citation type="journal article" date="2016" name="Nat. Commun.">
        <title>Thousands of microbial genomes shed light on interconnected biogeochemical processes in an aquifer system.</title>
        <authorList>
            <person name="Anantharaman K."/>
            <person name="Brown C.T."/>
            <person name="Hug L.A."/>
            <person name="Sharon I."/>
            <person name="Castelle C.J."/>
            <person name="Probst A.J."/>
            <person name="Thomas B.C."/>
            <person name="Singh A."/>
            <person name="Wilkins M.J."/>
            <person name="Karaoz U."/>
            <person name="Brodie E.L."/>
            <person name="Williams K.H."/>
            <person name="Hubbard S.S."/>
            <person name="Banfield J.F."/>
        </authorList>
    </citation>
    <scope>NUCLEOTIDE SEQUENCE [LARGE SCALE GENOMIC DNA]</scope>
</reference>
<accession>A0A1F6G9D5</accession>
<proteinExistence type="predicted"/>
<dbReference type="EMBL" id="MFNE01000035">
    <property type="protein sequence ID" value="OGG94727.1"/>
    <property type="molecule type" value="Genomic_DNA"/>
</dbReference>
<sequence>MKLATLKPLFWNDNNYKSPSGHRSNGGFPSKYGYAHEEWNNHPFRIWNGFRVFHSERTKLEKKFSLTGELGLLFIGSNQGFQYLLGVAAGVFHNDEEVIMPEIIKDLHIKDQWEEAWEQDTVKKAFKKNKSNFLKHWETNHIWLTWRCPQEQFIWFDTPKKIIPEQFRNKARLTSHYATHQTLSPDKCIEVLSEHLKSDSPIMQWFANGIFAPESYPKNEVPCSDKSKKIIKKIKTNPSNKTASDSFEYMVEGQRRVEPLHLLLQVKYQNYLKGNGKQPIPDKNYIDLQYQAEDGWRLVEVKPTAKVETKYAIRIAVGQLLEYKFTHFPDKEVILEILLSSKPEEHEEKFVRSLGMRLTYYDEASEDFKFPIP</sequence>
<protein>
    <submittedName>
        <fullName evidence="1">Uncharacterized protein</fullName>
    </submittedName>
</protein>
<dbReference type="AlphaFoldDB" id="A0A1F6G9D5"/>